<evidence type="ECO:0000313" key="3">
    <source>
        <dbReference type="Proteomes" id="UP000019754"/>
    </source>
</evidence>
<proteinExistence type="predicted"/>
<dbReference type="Proteomes" id="UP000019754">
    <property type="component" value="Unassembled WGS sequence"/>
</dbReference>
<organism evidence="2 3">
    <name type="scientific">Brachybacterium muris UCD-AY4</name>
    <dbReference type="NCBI Taxonomy" id="1249481"/>
    <lineage>
        <taxon>Bacteria</taxon>
        <taxon>Bacillati</taxon>
        <taxon>Actinomycetota</taxon>
        <taxon>Actinomycetes</taxon>
        <taxon>Micrococcales</taxon>
        <taxon>Dermabacteraceae</taxon>
        <taxon>Brachybacterium</taxon>
    </lineage>
</organism>
<protein>
    <submittedName>
        <fullName evidence="2">Uncharacterized protein</fullName>
    </submittedName>
</protein>
<dbReference type="EMBL" id="AORC01000003">
    <property type="protein sequence ID" value="EYT50838.1"/>
    <property type="molecule type" value="Genomic_DNA"/>
</dbReference>
<reference evidence="2 3" key="1">
    <citation type="journal article" date="2013" name="Genome Announc.">
        <title>Draft genome sequence of an Actinobacterium, Brachybacterium muris strain UCD-AY4.</title>
        <authorList>
            <person name="Lo J.R."/>
            <person name="Lang J.M."/>
            <person name="Darling A.E."/>
            <person name="Eisen J.A."/>
            <person name="Coil D.A."/>
        </authorList>
    </citation>
    <scope>NUCLEOTIDE SEQUENCE [LARGE SCALE GENOMIC DNA]</scope>
    <source>
        <strain evidence="2 3">UCD-AY4</strain>
    </source>
</reference>
<gene>
    <name evidence="2" type="ORF">D641_0102430</name>
</gene>
<accession>A0A022KYI4</accession>
<dbReference type="HOGENOM" id="CLU_2714436_0_0_11"/>
<comment type="caution">
    <text evidence="2">The sequence shown here is derived from an EMBL/GenBank/DDBJ whole genome shotgun (WGS) entry which is preliminary data.</text>
</comment>
<evidence type="ECO:0000256" key="1">
    <source>
        <dbReference type="SAM" id="MobiDB-lite"/>
    </source>
</evidence>
<dbReference type="AlphaFoldDB" id="A0A022KYI4"/>
<feature type="region of interest" description="Disordered" evidence="1">
    <location>
        <begin position="1"/>
        <end position="72"/>
    </location>
</feature>
<sequence length="72" mass="7721">MAGLRGAAAGLGGVEGLPTQDFRVEPKAASRLARATSGDKEDSAANRPESLYFPPRRRLRHEVEDGSVMRPS</sequence>
<dbReference type="STRING" id="1249481.D641_0102430"/>
<evidence type="ECO:0000313" key="2">
    <source>
        <dbReference type="EMBL" id="EYT50838.1"/>
    </source>
</evidence>
<name>A0A022KYI4_9MICO</name>
<keyword evidence="3" id="KW-1185">Reference proteome</keyword>